<dbReference type="Proteomes" id="UP000717585">
    <property type="component" value="Unassembled WGS sequence"/>
</dbReference>
<dbReference type="InterPro" id="IPR009091">
    <property type="entry name" value="RCC1/BLIP-II"/>
</dbReference>
<reference evidence="1" key="1">
    <citation type="submission" date="2021-05" db="EMBL/GenBank/DDBJ databases">
        <title>A free-living protist that lacks canonical eukaryotic 1 DNA replication and segregation systems.</title>
        <authorList>
            <person name="Salas-Leiva D.E."/>
            <person name="Tromer E.C."/>
            <person name="Curtis B.A."/>
            <person name="Jerlstrom-Hultqvist J."/>
            <person name="Kolisko M."/>
            <person name="Yi Z."/>
            <person name="Salas-Leiva J.S."/>
            <person name="Gallot-Lavallee L."/>
            <person name="Kops G.J.P.L."/>
            <person name="Archibald J.M."/>
            <person name="Simpson A.G.B."/>
            <person name="Roger A.J."/>
        </authorList>
    </citation>
    <scope>NUCLEOTIDE SEQUENCE</scope>
    <source>
        <strain evidence="1">BICM</strain>
    </source>
</reference>
<name>A0A8J6B1V4_9EUKA</name>
<comment type="caution">
    <text evidence="1">The sequence shown here is derived from an EMBL/GenBank/DDBJ whole genome shotgun (WGS) entry which is preliminary data.</text>
</comment>
<keyword evidence="2" id="KW-1185">Reference proteome</keyword>
<evidence type="ECO:0000313" key="1">
    <source>
        <dbReference type="EMBL" id="KAG9397475.1"/>
    </source>
</evidence>
<accession>A0A8J6B1V4</accession>
<evidence type="ECO:0000313" key="2">
    <source>
        <dbReference type="Proteomes" id="UP000717585"/>
    </source>
</evidence>
<dbReference type="AlphaFoldDB" id="A0A8J6B1V4"/>
<proteinExistence type="predicted"/>
<organism evidence="1 2">
    <name type="scientific">Carpediemonas membranifera</name>
    <dbReference type="NCBI Taxonomy" id="201153"/>
    <lineage>
        <taxon>Eukaryota</taxon>
        <taxon>Metamonada</taxon>
        <taxon>Carpediemonas-like organisms</taxon>
        <taxon>Carpediemonas</taxon>
    </lineage>
</organism>
<protein>
    <submittedName>
        <fullName evidence="1">Uncharacterized protein</fullName>
    </submittedName>
</protein>
<dbReference type="EMBL" id="JAHDYR010000001">
    <property type="protein sequence ID" value="KAG9397475.1"/>
    <property type="molecule type" value="Genomic_DNA"/>
</dbReference>
<sequence length="371" mass="41451">MAEGHSIQQIRHEFLAVLREIALVCTSETPGDIPSLISRAISALDETNSQTSPATTNTFTPKPPFTIESLLSGLRLALSYTPPPPVQRPLSKARSILTDGPKLSMNSSLAEHEDLPERCYTLVQGTLWALLMDAGADPELGEGSDAYSNDSRLLWFICKKFFYVLCVSRRNGHLLHTPDDVHFASFCGHLYSRGRNAEYGTGVISSSLYVPTYQRVRVPRVFELNIEGESVLAITTRGMWAWGFSGEGQLGIEPRMDGISPPARVVFPDKGVQEYMDEISPWHRGEMIQKVYRTMRQTYVQTPCGILAAGYNKDNLLGVEANALHVVRFSLVRDSNECYIEGTDAEGRVVLRRRRLADYGRLLAELRERRG</sequence>
<dbReference type="Gene3D" id="2.130.10.30">
    <property type="entry name" value="Regulator of chromosome condensation 1/beta-lactamase-inhibitor protein II"/>
    <property type="match status" value="1"/>
</dbReference>
<gene>
    <name evidence="1" type="ORF">J8273_0605</name>
</gene>
<dbReference type="SUPFAM" id="SSF50985">
    <property type="entry name" value="RCC1/BLIP-II"/>
    <property type="match status" value="1"/>
</dbReference>